<keyword evidence="9" id="KW-1185">Reference proteome</keyword>
<dbReference type="Pfam" id="PF01547">
    <property type="entry name" value="SBP_bac_1"/>
    <property type="match status" value="1"/>
</dbReference>
<evidence type="ECO:0000256" key="3">
    <source>
        <dbReference type="ARBA" id="ARBA00023136"/>
    </source>
</evidence>
<dbReference type="Gene3D" id="3.40.190.10">
    <property type="entry name" value="Periplasmic binding protein-like II"/>
    <property type="match status" value="2"/>
</dbReference>
<dbReference type="InterPro" id="IPR050490">
    <property type="entry name" value="Bact_solute-bd_prot1"/>
</dbReference>
<evidence type="ECO:0000256" key="6">
    <source>
        <dbReference type="SAM" id="MobiDB-lite"/>
    </source>
</evidence>
<accession>A0A917DQB9</accession>
<dbReference type="PANTHER" id="PTHR43649:SF33">
    <property type="entry name" value="POLYGALACTURONAN_RHAMNOGALACTURONAN-BINDING PROTEIN YTCQ"/>
    <property type="match status" value="1"/>
</dbReference>
<gene>
    <name evidence="8" type="ORF">GCM10010911_17220</name>
</gene>
<feature type="region of interest" description="Disordered" evidence="6">
    <location>
        <begin position="27"/>
        <end position="62"/>
    </location>
</feature>
<dbReference type="PANTHER" id="PTHR43649">
    <property type="entry name" value="ARABINOSE-BINDING PROTEIN-RELATED"/>
    <property type="match status" value="1"/>
</dbReference>
<keyword evidence="2 7" id="KW-0732">Signal</keyword>
<keyword evidence="4" id="KW-0564">Palmitate</keyword>
<dbReference type="EMBL" id="BMHP01000001">
    <property type="protein sequence ID" value="GGD59917.1"/>
    <property type="molecule type" value="Genomic_DNA"/>
</dbReference>
<keyword evidence="5" id="KW-0449">Lipoprotein</keyword>
<feature type="compositionally biased region" description="Low complexity" evidence="6">
    <location>
        <begin position="27"/>
        <end position="42"/>
    </location>
</feature>
<evidence type="ECO:0000256" key="5">
    <source>
        <dbReference type="ARBA" id="ARBA00023288"/>
    </source>
</evidence>
<evidence type="ECO:0008006" key="10">
    <source>
        <dbReference type="Google" id="ProtNLM"/>
    </source>
</evidence>
<reference evidence="8" key="1">
    <citation type="journal article" date="2014" name="Int. J. Syst. Evol. Microbiol.">
        <title>Complete genome sequence of Corynebacterium casei LMG S-19264T (=DSM 44701T), isolated from a smear-ripened cheese.</title>
        <authorList>
            <consortium name="US DOE Joint Genome Institute (JGI-PGF)"/>
            <person name="Walter F."/>
            <person name="Albersmeier A."/>
            <person name="Kalinowski J."/>
            <person name="Ruckert C."/>
        </authorList>
    </citation>
    <scope>NUCLEOTIDE SEQUENCE</scope>
    <source>
        <strain evidence="8">CGMCC 1.15178</strain>
    </source>
</reference>
<dbReference type="AlphaFoldDB" id="A0A917DQB9"/>
<dbReference type="SUPFAM" id="SSF53850">
    <property type="entry name" value="Periplasmic binding protein-like II"/>
    <property type="match status" value="1"/>
</dbReference>
<dbReference type="CDD" id="cd13580">
    <property type="entry name" value="PBP2_AlgQ_like_1"/>
    <property type="match status" value="1"/>
</dbReference>
<keyword evidence="1" id="KW-1003">Cell membrane</keyword>
<feature type="chain" id="PRO_5038364221" description="Aldouronate transport system substrate-binding protein" evidence="7">
    <location>
        <begin position="22"/>
        <end position="575"/>
    </location>
</feature>
<dbReference type="RefSeq" id="WP_188990956.1">
    <property type="nucleotide sequence ID" value="NZ_BMHP01000001.1"/>
</dbReference>
<evidence type="ECO:0000256" key="2">
    <source>
        <dbReference type="ARBA" id="ARBA00022729"/>
    </source>
</evidence>
<evidence type="ECO:0000256" key="4">
    <source>
        <dbReference type="ARBA" id="ARBA00023139"/>
    </source>
</evidence>
<name>A0A917DQB9_9BACL</name>
<keyword evidence="3" id="KW-0472">Membrane</keyword>
<sequence>MEKKLLKAVAAVMICSSLLMSACSNNGSGNGKSGNATTGSTNEAAGNGDEKKQPDVTADPMAAYDPPIEISMARGISQANKFRPGEDISNNPWIKEYASRLGINVKYSFTASSDGSPSPYTQKLNVNIASAKLPDIFTVDSKQFAQLSAAGKLADLSEIYEQTATDEIKENYSRDKGLALKSATQDGKLYGLPVLRGGDLGAAQMIWIRTDWLTKLNLPEPKSMDDLWAIAEAFTNNDPDGNGKNDTYGIAINKEIYSENTGAEGFFQGYHAYPGLWVKDASGQLAYGSIQPEIKTVLAKLNELYKKGVIDREFGVKDVSKINEDIAQNKLGIISGINWSSYYPLNDGVQKNPEMDWKPFPILSADDKQALVGVPFNVGTYLVVRKDFANPEALVKMVNLYFEKFNSTSPEDFKNFNNDSTGDQIVSMFSQAATMGMIPINYDLTIAKALREALASGDSSSLQPDVLDYYNTIQSFMKGDRTQWATNKQRGAENSSYVIWEQYNQNYMLPEFYGAPTKTMNEKWSTLQKMEKEIVTRIIMGAAPAEEYDSFISKWKELGGDMITNEVNEWKSHQQ</sequence>
<protein>
    <recommendedName>
        <fullName evidence="10">Aldouronate transport system substrate-binding protein</fullName>
    </recommendedName>
</protein>
<evidence type="ECO:0000256" key="1">
    <source>
        <dbReference type="ARBA" id="ARBA00022475"/>
    </source>
</evidence>
<dbReference type="Proteomes" id="UP000612456">
    <property type="component" value="Unassembled WGS sequence"/>
</dbReference>
<feature type="signal peptide" evidence="7">
    <location>
        <begin position="1"/>
        <end position="21"/>
    </location>
</feature>
<dbReference type="PROSITE" id="PS51257">
    <property type="entry name" value="PROKAR_LIPOPROTEIN"/>
    <property type="match status" value="1"/>
</dbReference>
<comment type="caution">
    <text evidence="8">The sequence shown here is derived from an EMBL/GenBank/DDBJ whole genome shotgun (WGS) entry which is preliminary data.</text>
</comment>
<evidence type="ECO:0000313" key="8">
    <source>
        <dbReference type="EMBL" id="GGD59917.1"/>
    </source>
</evidence>
<reference evidence="8" key="2">
    <citation type="submission" date="2020-09" db="EMBL/GenBank/DDBJ databases">
        <authorList>
            <person name="Sun Q."/>
            <person name="Zhou Y."/>
        </authorList>
    </citation>
    <scope>NUCLEOTIDE SEQUENCE</scope>
    <source>
        <strain evidence="8">CGMCC 1.15178</strain>
    </source>
</reference>
<dbReference type="InterPro" id="IPR006059">
    <property type="entry name" value="SBP"/>
</dbReference>
<organism evidence="8 9">
    <name type="scientific">Paenibacillus nasutitermitis</name>
    <dbReference type="NCBI Taxonomy" id="1652958"/>
    <lineage>
        <taxon>Bacteria</taxon>
        <taxon>Bacillati</taxon>
        <taxon>Bacillota</taxon>
        <taxon>Bacilli</taxon>
        <taxon>Bacillales</taxon>
        <taxon>Paenibacillaceae</taxon>
        <taxon>Paenibacillus</taxon>
    </lineage>
</organism>
<proteinExistence type="predicted"/>
<evidence type="ECO:0000256" key="7">
    <source>
        <dbReference type="SAM" id="SignalP"/>
    </source>
</evidence>
<evidence type="ECO:0000313" key="9">
    <source>
        <dbReference type="Proteomes" id="UP000612456"/>
    </source>
</evidence>